<evidence type="ECO:0000259" key="2">
    <source>
        <dbReference type="Pfam" id="PF00089"/>
    </source>
</evidence>
<dbReference type="PROSITE" id="PS00135">
    <property type="entry name" value="TRYPSIN_SER"/>
    <property type="match status" value="1"/>
</dbReference>
<dbReference type="RefSeq" id="WP_170155055.1">
    <property type="nucleotide sequence ID" value="NZ_QGHB01000007.1"/>
</dbReference>
<evidence type="ECO:0000256" key="1">
    <source>
        <dbReference type="SAM" id="SignalP"/>
    </source>
</evidence>
<protein>
    <submittedName>
        <fullName evidence="3">Trypsin</fullName>
    </submittedName>
</protein>
<dbReference type="GO" id="GO:0004252">
    <property type="term" value="F:serine-type endopeptidase activity"/>
    <property type="evidence" value="ECO:0007669"/>
    <property type="project" value="InterPro"/>
</dbReference>
<dbReference type="InterPro" id="IPR001254">
    <property type="entry name" value="Trypsin_dom"/>
</dbReference>
<feature type="domain" description="Peptidase S1" evidence="2">
    <location>
        <begin position="267"/>
        <end position="445"/>
    </location>
</feature>
<dbReference type="Pfam" id="PF00089">
    <property type="entry name" value="Trypsin"/>
    <property type="match status" value="1"/>
</dbReference>
<dbReference type="Gene3D" id="2.40.10.10">
    <property type="entry name" value="Trypsin-like serine proteases"/>
    <property type="match status" value="2"/>
</dbReference>
<accession>A0A316IC92</accession>
<dbReference type="AlphaFoldDB" id="A0A316IC92"/>
<feature type="chain" id="PRO_5039650786" evidence="1">
    <location>
        <begin position="28"/>
        <end position="461"/>
    </location>
</feature>
<organism evidence="3 4">
    <name type="scientific">Lentzea atacamensis</name>
    <dbReference type="NCBI Taxonomy" id="531938"/>
    <lineage>
        <taxon>Bacteria</taxon>
        <taxon>Bacillati</taxon>
        <taxon>Actinomycetota</taxon>
        <taxon>Actinomycetes</taxon>
        <taxon>Pseudonocardiales</taxon>
        <taxon>Pseudonocardiaceae</taxon>
        <taxon>Lentzea</taxon>
    </lineage>
</organism>
<dbReference type="GO" id="GO:0006508">
    <property type="term" value="P:proteolysis"/>
    <property type="evidence" value="ECO:0007669"/>
    <property type="project" value="InterPro"/>
</dbReference>
<gene>
    <name evidence="3" type="ORF">C8D88_107147</name>
</gene>
<dbReference type="InterPro" id="IPR009003">
    <property type="entry name" value="Peptidase_S1_PA"/>
</dbReference>
<dbReference type="SUPFAM" id="SSF50494">
    <property type="entry name" value="Trypsin-like serine proteases"/>
    <property type="match status" value="1"/>
</dbReference>
<dbReference type="InterPro" id="IPR043504">
    <property type="entry name" value="Peptidase_S1_PA_chymotrypsin"/>
</dbReference>
<evidence type="ECO:0000313" key="3">
    <source>
        <dbReference type="EMBL" id="PWK84940.1"/>
    </source>
</evidence>
<dbReference type="InterPro" id="IPR018114">
    <property type="entry name" value="TRYPSIN_HIS"/>
</dbReference>
<keyword evidence="1" id="KW-0732">Signal</keyword>
<reference evidence="3 4" key="1">
    <citation type="submission" date="2018-05" db="EMBL/GenBank/DDBJ databases">
        <title>Genomic Encyclopedia of Type Strains, Phase IV (KMG-IV): sequencing the most valuable type-strain genomes for metagenomic binning, comparative biology and taxonomic classification.</title>
        <authorList>
            <person name="Goeker M."/>
        </authorList>
    </citation>
    <scope>NUCLEOTIDE SEQUENCE [LARGE SCALE GENOMIC DNA]</scope>
    <source>
        <strain evidence="3 4">DSM 45480</strain>
    </source>
</reference>
<dbReference type="InterPro" id="IPR033116">
    <property type="entry name" value="TRYPSIN_SER"/>
</dbReference>
<proteinExistence type="predicted"/>
<sequence>MSTGARAARICLVAATASLVLSSPATADALGDEPATATAVAVITQDPHENDAPLTHAQRTALASAFDRAAAHPAELSVPYVANGKVVATATPNASAEALRVGREPYTVPTAGPDLGSDDGTIEGAPVQKEEVEPNPVEEAGTATLSVQSTTAISPNFTTVKYSVAELEAVRDEVLTLTTLPDAASLVSAYVDASNNRVLVETSKASGELRAALAAKYGSDRVALYLRPDAVPLVRKDDRKWDGSPFAGGSEFSSGRCTKGFGWVHQGKSYILTAGHCTSLNETVSTNAGSMGKVTADNWNNKKGSVKWNGQSYYSGDLATIKMPAGKASSTLVYKGGPNSDTYRVVTDKWGPSGTGDRYCVGGQMTGEMCGFKVIASHVTAKFADGEILRAAHKSYRKGKCTVGGDSGGPIYTIRSDGTIAAKGILSGGSSNTSGNCYDYFTDTHLAEKALAGVLRVKAPK</sequence>
<dbReference type="Proteomes" id="UP000246005">
    <property type="component" value="Unassembled WGS sequence"/>
</dbReference>
<feature type="signal peptide" evidence="1">
    <location>
        <begin position="1"/>
        <end position="27"/>
    </location>
</feature>
<dbReference type="PROSITE" id="PS00134">
    <property type="entry name" value="TRYPSIN_HIS"/>
    <property type="match status" value="1"/>
</dbReference>
<comment type="caution">
    <text evidence="3">The sequence shown here is derived from an EMBL/GenBank/DDBJ whole genome shotgun (WGS) entry which is preliminary data.</text>
</comment>
<name>A0A316IC92_9PSEU</name>
<evidence type="ECO:0000313" key="4">
    <source>
        <dbReference type="Proteomes" id="UP000246005"/>
    </source>
</evidence>
<dbReference type="EMBL" id="QGHB01000007">
    <property type="protein sequence ID" value="PWK84940.1"/>
    <property type="molecule type" value="Genomic_DNA"/>
</dbReference>